<protein>
    <submittedName>
        <fullName evidence="1">Uncharacterized protein</fullName>
    </submittedName>
</protein>
<gene>
    <name evidence="1" type="ORF">S03H2_66830</name>
</gene>
<name>X1KPM4_9ZZZZ</name>
<reference evidence="1" key="1">
    <citation type="journal article" date="2014" name="Front. Microbiol.">
        <title>High frequency of phylogenetically diverse reductive dehalogenase-homologous genes in deep subseafloor sedimentary metagenomes.</title>
        <authorList>
            <person name="Kawai M."/>
            <person name="Futagami T."/>
            <person name="Toyoda A."/>
            <person name="Takaki Y."/>
            <person name="Nishi S."/>
            <person name="Hori S."/>
            <person name="Arai W."/>
            <person name="Tsubouchi T."/>
            <person name="Morono Y."/>
            <person name="Uchiyama I."/>
            <person name="Ito T."/>
            <person name="Fujiyama A."/>
            <person name="Inagaki F."/>
            <person name="Takami H."/>
        </authorList>
    </citation>
    <scope>NUCLEOTIDE SEQUENCE</scope>
    <source>
        <strain evidence="1">Expedition CK06-06</strain>
    </source>
</reference>
<dbReference type="AlphaFoldDB" id="X1KPM4"/>
<sequence length="46" mass="5394">SIITEEIEDIQSEIAKQIFSNNYSLIEIKEVDMSLEEIFSKMIKED</sequence>
<comment type="caution">
    <text evidence="1">The sequence shown here is derived from an EMBL/GenBank/DDBJ whole genome shotgun (WGS) entry which is preliminary data.</text>
</comment>
<organism evidence="1">
    <name type="scientific">marine sediment metagenome</name>
    <dbReference type="NCBI Taxonomy" id="412755"/>
    <lineage>
        <taxon>unclassified sequences</taxon>
        <taxon>metagenomes</taxon>
        <taxon>ecological metagenomes</taxon>
    </lineage>
</organism>
<feature type="non-terminal residue" evidence="1">
    <location>
        <position position="1"/>
    </location>
</feature>
<dbReference type="EMBL" id="BARU01043680">
    <property type="protein sequence ID" value="GAH83953.1"/>
    <property type="molecule type" value="Genomic_DNA"/>
</dbReference>
<proteinExistence type="predicted"/>
<accession>X1KPM4</accession>
<evidence type="ECO:0000313" key="1">
    <source>
        <dbReference type="EMBL" id="GAH83953.1"/>
    </source>
</evidence>